<accession>A0A0S2F5I3</accession>
<evidence type="ECO:0000256" key="1">
    <source>
        <dbReference type="SAM" id="MobiDB-lite"/>
    </source>
</evidence>
<feature type="region of interest" description="Disordered" evidence="1">
    <location>
        <begin position="327"/>
        <end position="352"/>
    </location>
</feature>
<dbReference type="EMBL" id="CP011129">
    <property type="protein sequence ID" value="ALN78717.1"/>
    <property type="molecule type" value="Genomic_DNA"/>
</dbReference>
<dbReference type="PATRIC" id="fig|84531.8.peg.583"/>
<dbReference type="Gene3D" id="2.120.10.30">
    <property type="entry name" value="TolB, C-terminal domain"/>
    <property type="match status" value="1"/>
</dbReference>
<dbReference type="Proteomes" id="UP000060787">
    <property type="component" value="Chromosome"/>
</dbReference>
<organism evidence="2 3">
    <name type="scientific">Lysobacter antibioticus</name>
    <dbReference type="NCBI Taxonomy" id="84531"/>
    <lineage>
        <taxon>Bacteria</taxon>
        <taxon>Pseudomonadati</taxon>
        <taxon>Pseudomonadota</taxon>
        <taxon>Gammaproteobacteria</taxon>
        <taxon>Lysobacterales</taxon>
        <taxon>Lysobacteraceae</taxon>
        <taxon>Lysobacter</taxon>
    </lineage>
</organism>
<dbReference type="InterPro" id="IPR011659">
    <property type="entry name" value="WD40"/>
</dbReference>
<dbReference type="AlphaFoldDB" id="A0A0S2F5I3"/>
<evidence type="ECO:0000313" key="2">
    <source>
        <dbReference type="EMBL" id="ALN78717.1"/>
    </source>
</evidence>
<protein>
    <submittedName>
        <fullName evidence="2">WD40-like Beta Propeller Repeat family protein</fullName>
    </submittedName>
</protein>
<dbReference type="STRING" id="84531.LA76x_0556"/>
<dbReference type="KEGG" id="lab:LA76x_0556"/>
<dbReference type="SUPFAM" id="SSF82171">
    <property type="entry name" value="DPP6 N-terminal domain-like"/>
    <property type="match status" value="1"/>
</dbReference>
<reference evidence="2 3" key="1">
    <citation type="journal article" date="2015" name="BMC Genomics">
        <title>Comparative genomics and metabolic profiling of the genus Lysobacter.</title>
        <authorList>
            <person name="de Bruijn I."/>
            <person name="Cheng X."/>
            <person name="de Jager V."/>
            <person name="Exposito R.G."/>
            <person name="Watrous J."/>
            <person name="Patel N."/>
            <person name="Postma J."/>
            <person name="Dorrestein P.C."/>
            <person name="Kobayashi D."/>
            <person name="Raaijmakers J.M."/>
        </authorList>
    </citation>
    <scope>NUCLEOTIDE SEQUENCE [LARGE SCALE GENOMIC DNA]</scope>
    <source>
        <strain evidence="2 3">76</strain>
    </source>
</reference>
<gene>
    <name evidence="2" type="ORF">LA76x_0556</name>
</gene>
<name>A0A0S2F5I3_LYSAN</name>
<keyword evidence="3" id="KW-1185">Reference proteome</keyword>
<dbReference type="InterPro" id="IPR011042">
    <property type="entry name" value="6-blade_b-propeller_TolB-like"/>
</dbReference>
<evidence type="ECO:0000313" key="3">
    <source>
        <dbReference type="Proteomes" id="UP000060787"/>
    </source>
</evidence>
<proteinExistence type="predicted"/>
<sequence length="352" mass="36990">MALCVLAPACTPMNPAEPAAASLKPPVSVRTPGAALGGERQLASPQADAARLLGADWLSGPRNDYNLSTDSGQHAMVFARSAANFKDSRIWFARRDGSGWGEAAEASFADPRYRDSDPWLTPDGRTLYFVSNRPLSGEAPSASLDVWRVGLEDGRFGVPERLDALASDGEELGPELHDGWLYFNSSRKGGPVKLAIYRARVNGGGFDAPQPLGAPFNDGTIQGDFTLSPDGGLAVFWSQRSGSPDADLFAACRTDDGWSAAVRLPPPINAAGMDFTPSLTADGKELRFASMRTSAHADDAAQVLNGQANIYVVPTALVTQALAGERSKGGCSPTVARESSAAVRPIGAGDRS</sequence>
<dbReference type="Pfam" id="PF07676">
    <property type="entry name" value="PD40"/>
    <property type="match status" value="3"/>
</dbReference>